<keyword evidence="2" id="KW-1185">Reference proteome</keyword>
<dbReference type="AlphaFoldDB" id="A0AAX4J9Q4"/>
<dbReference type="KEGG" id="vnx:VNE69_02210"/>
<gene>
    <name evidence="1" type="ORF">VNE69_02210</name>
</gene>
<reference evidence="1" key="1">
    <citation type="journal article" date="2024" name="BMC Genomics">
        <title>Functional annotation of a divergent genome using sequence and structure-based similarity.</title>
        <authorList>
            <person name="Svedberg D."/>
            <person name="Winiger R.R."/>
            <person name="Berg A."/>
            <person name="Sharma H."/>
            <person name="Tellgren-Roth C."/>
            <person name="Debrunner-Vossbrinck B.A."/>
            <person name="Vossbrinck C.R."/>
            <person name="Barandun J."/>
        </authorList>
    </citation>
    <scope>NUCLEOTIDE SEQUENCE</scope>
    <source>
        <strain evidence="1">Illinois isolate</strain>
    </source>
</reference>
<dbReference type="RefSeq" id="XP_065328834.1">
    <property type="nucleotide sequence ID" value="XM_065472762.1"/>
</dbReference>
<name>A0AAX4J9Q4_9MICR</name>
<sequence length="103" mass="12157">MMFLNTALVFLNLKRVINNTVTEILTNWTIEGSDQADILYEDRKHCRRVLFQDSTTITYKTYDFLIAELMAKLLYDSILSNMIFPIKSQPNWPGVNKNNRYEM</sequence>
<proteinExistence type="predicted"/>
<dbReference type="EMBL" id="CP142727">
    <property type="protein sequence ID" value="WUR02689.1"/>
    <property type="molecule type" value="Genomic_DNA"/>
</dbReference>
<evidence type="ECO:0000313" key="1">
    <source>
        <dbReference type="EMBL" id="WUR02689.1"/>
    </source>
</evidence>
<evidence type="ECO:0000313" key="2">
    <source>
        <dbReference type="Proteomes" id="UP001334084"/>
    </source>
</evidence>
<organism evidence="1 2">
    <name type="scientific">Vairimorpha necatrix</name>
    <dbReference type="NCBI Taxonomy" id="6039"/>
    <lineage>
        <taxon>Eukaryota</taxon>
        <taxon>Fungi</taxon>
        <taxon>Fungi incertae sedis</taxon>
        <taxon>Microsporidia</taxon>
        <taxon>Nosematidae</taxon>
        <taxon>Vairimorpha</taxon>
    </lineage>
</organism>
<protein>
    <submittedName>
        <fullName evidence="1">Uncharacterized protein</fullName>
    </submittedName>
</protein>
<dbReference type="GeneID" id="90540500"/>
<accession>A0AAX4J9Q4</accession>
<dbReference type="Proteomes" id="UP001334084">
    <property type="component" value="Chromosome 2"/>
</dbReference>